<dbReference type="OrthoDB" id="9761531at2"/>
<feature type="region of interest" description="Disordered" evidence="1">
    <location>
        <begin position="1"/>
        <end position="34"/>
    </location>
</feature>
<dbReference type="AlphaFoldDB" id="A0A2K2FH24"/>
<name>A0A2K2FH24_9CLOT</name>
<feature type="domain" description="Metallo-beta-lactamase" evidence="2">
    <location>
        <begin position="52"/>
        <end position="247"/>
    </location>
</feature>
<dbReference type="InterPro" id="IPR036866">
    <property type="entry name" value="RibonucZ/Hydroxyglut_hydro"/>
</dbReference>
<dbReference type="Proteomes" id="UP000236151">
    <property type="component" value="Unassembled WGS sequence"/>
</dbReference>
<accession>A0A2K2FH24</accession>
<proteinExistence type="predicted"/>
<dbReference type="CDD" id="cd07731">
    <property type="entry name" value="ComA-like_MBL-fold"/>
    <property type="match status" value="1"/>
</dbReference>
<evidence type="ECO:0000259" key="2">
    <source>
        <dbReference type="SMART" id="SM00849"/>
    </source>
</evidence>
<keyword evidence="4" id="KW-1185">Reference proteome</keyword>
<evidence type="ECO:0000313" key="4">
    <source>
        <dbReference type="Proteomes" id="UP000236151"/>
    </source>
</evidence>
<dbReference type="Pfam" id="PF00753">
    <property type="entry name" value="Lactamase_B"/>
    <property type="match status" value="1"/>
</dbReference>
<dbReference type="SMART" id="SM00849">
    <property type="entry name" value="Lactamase_B"/>
    <property type="match status" value="1"/>
</dbReference>
<dbReference type="Gene3D" id="3.60.15.10">
    <property type="entry name" value="Ribonuclease Z/Hydroxyacylglutathione hydrolase-like"/>
    <property type="match status" value="1"/>
</dbReference>
<dbReference type="InterPro" id="IPR001279">
    <property type="entry name" value="Metallo-B-lactamas"/>
</dbReference>
<gene>
    <name evidence="3" type="ORF">CDQ84_11950</name>
</gene>
<dbReference type="PANTHER" id="PTHR30619">
    <property type="entry name" value="DNA INTERNALIZATION/COMPETENCE PROTEIN COMEC/REC2"/>
    <property type="match status" value="1"/>
</dbReference>
<sequence>MKTGGDEAGGPPRNQEDEVIPGKDETGADYGGGKAAPAKDGKLIIHYIDVGQADSILIITPGKKVMLIDAGNNNDGDDVVEYLRNQGISRIDVAVGTHPHEDHIGGLDTVIRNFDIGKIYMPKAVNATKTFEDVLAAVKDKGLKINTAEGGRDIAIDSRIESLFLAPNSGEYKDLNNYSAVVKLTFVETSFLFAGDAEDVSEEEMLQKGYDLKADVLKVGHHGSSSSTTPEFLEEVDPEYAVIMTGKDNEYGHPHKEVMERLKNKGIKVYRTDQNGTVVVESDGRNITFSTKPGDYTYPEKG</sequence>
<dbReference type="EMBL" id="NIOJ01000031">
    <property type="protein sequence ID" value="PNT98076.1"/>
    <property type="molecule type" value="Genomic_DNA"/>
</dbReference>
<dbReference type="InterPro" id="IPR052159">
    <property type="entry name" value="Competence_DNA_uptake"/>
</dbReference>
<evidence type="ECO:0000313" key="3">
    <source>
        <dbReference type="EMBL" id="PNT98076.1"/>
    </source>
</evidence>
<dbReference type="PANTHER" id="PTHR30619:SF7">
    <property type="entry name" value="BETA-LACTAMASE DOMAIN PROTEIN"/>
    <property type="match status" value="1"/>
</dbReference>
<organism evidence="3 4">
    <name type="scientific">Clostridium thermosuccinogenes</name>
    <dbReference type="NCBI Taxonomy" id="84032"/>
    <lineage>
        <taxon>Bacteria</taxon>
        <taxon>Bacillati</taxon>
        <taxon>Bacillota</taxon>
        <taxon>Clostridia</taxon>
        <taxon>Eubacteriales</taxon>
        <taxon>Clostridiaceae</taxon>
        <taxon>Clostridium</taxon>
    </lineage>
</organism>
<protein>
    <recommendedName>
        <fullName evidence="2">Metallo-beta-lactamase domain-containing protein</fullName>
    </recommendedName>
</protein>
<reference evidence="4" key="1">
    <citation type="submission" date="2017-06" db="EMBL/GenBank/DDBJ databases">
        <title>Investigating the central metabolism of Clostridium thermosuccinogenes.</title>
        <authorList>
            <person name="Koendjbiharie J.G."/>
            <person name="Van Kranenburg R."/>
            <person name="Vriesendorp B."/>
        </authorList>
    </citation>
    <scope>NUCLEOTIDE SEQUENCE [LARGE SCALE GENOMIC DNA]</scope>
    <source>
        <strain evidence="4">DSM 5806</strain>
    </source>
</reference>
<feature type="compositionally biased region" description="Basic and acidic residues" evidence="1">
    <location>
        <begin position="14"/>
        <end position="26"/>
    </location>
</feature>
<dbReference type="KEGG" id="cthd:CDO33_07095"/>
<evidence type="ECO:0000256" key="1">
    <source>
        <dbReference type="SAM" id="MobiDB-lite"/>
    </source>
</evidence>
<dbReference type="SUPFAM" id="SSF56281">
    <property type="entry name" value="Metallo-hydrolase/oxidoreductase"/>
    <property type="match status" value="1"/>
</dbReference>
<dbReference type="InterPro" id="IPR035681">
    <property type="entry name" value="ComA-like_MBL"/>
</dbReference>
<comment type="caution">
    <text evidence="3">The sequence shown here is derived from an EMBL/GenBank/DDBJ whole genome shotgun (WGS) entry which is preliminary data.</text>
</comment>